<feature type="transmembrane region" description="Helical" evidence="6">
    <location>
        <begin position="142"/>
        <end position="161"/>
    </location>
</feature>
<evidence type="ECO:0000256" key="1">
    <source>
        <dbReference type="ARBA" id="ARBA00004141"/>
    </source>
</evidence>
<evidence type="ECO:0000259" key="7">
    <source>
        <dbReference type="Pfam" id="PF00892"/>
    </source>
</evidence>
<evidence type="ECO:0000313" key="8">
    <source>
        <dbReference type="EMBL" id="GBQ84275.1"/>
    </source>
</evidence>
<gene>
    <name evidence="8" type="ORF">AA14337_2807</name>
</gene>
<feature type="transmembrane region" description="Helical" evidence="6">
    <location>
        <begin position="300"/>
        <end position="317"/>
    </location>
</feature>
<feature type="transmembrane region" description="Helical" evidence="6">
    <location>
        <begin position="85"/>
        <end position="103"/>
    </location>
</feature>
<keyword evidence="9" id="KW-1185">Reference proteome</keyword>
<feature type="transmembrane region" description="Helical" evidence="6">
    <location>
        <begin position="109"/>
        <end position="130"/>
    </location>
</feature>
<feature type="transmembrane region" description="Helical" evidence="6">
    <location>
        <begin position="25"/>
        <end position="45"/>
    </location>
</feature>
<evidence type="ECO:0000256" key="2">
    <source>
        <dbReference type="ARBA" id="ARBA00007362"/>
    </source>
</evidence>
<name>A0ABQ0PXW7_9PROT</name>
<evidence type="ECO:0000256" key="6">
    <source>
        <dbReference type="SAM" id="Phobius"/>
    </source>
</evidence>
<feature type="transmembrane region" description="Helical" evidence="6">
    <location>
        <begin position="266"/>
        <end position="288"/>
    </location>
</feature>
<keyword evidence="3 6" id="KW-0812">Transmembrane</keyword>
<dbReference type="InterPro" id="IPR037185">
    <property type="entry name" value="EmrE-like"/>
</dbReference>
<dbReference type="PANTHER" id="PTHR32322:SF2">
    <property type="entry name" value="EAMA DOMAIN-CONTAINING PROTEIN"/>
    <property type="match status" value="1"/>
</dbReference>
<proteinExistence type="inferred from homology"/>
<dbReference type="InterPro" id="IPR050638">
    <property type="entry name" value="AA-Vitamin_Transporters"/>
</dbReference>
<dbReference type="InterPro" id="IPR000620">
    <property type="entry name" value="EamA_dom"/>
</dbReference>
<evidence type="ECO:0000256" key="3">
    <source>
        <dbReference type="ARBA" id="ARBA00022692"/>
    </source>
</evidence>
<comment type="caution">
    <text evidence="8">The sequence shown here is derived from an EMBL/GenBank/DDBJ whole genome shotgun (WGS) entry which is preliminary data.</text>
</comment>
<feature type="transmembrane region" description="Helical" evidence="6">
    <location>
        <begin position="51"/>
        <end position="73"/>
    </location>
</feature>
<feature type="transmembrane region" description="Helical" evidence="6">
    <location>
        <begin position="238"/>
        <end position="259"/>
    </location>
</feature>
<dbReference type="SUPFAM" id="SSF103481">
    <property type="entry name" value="Multidrug resistance efflux transporter EmrE"/>
    <property type="match status" value="1"/>
</dbReference>
<reference evidence="8" key="1">
    <citation type="submission" date="2013-04" db="EMBL/GenBank/DDBJ databases">
        <title>The genome sequencing project of 58 acetic acid bacteria.</title>
        <authorList>
            <person name="Okamoto-Kainuma A."/>
            <person name="Ishikawa M."/>
            <person name="Umino S."/>
            <person name="Koizumi Y."/>
            <person name="Shiwa Y."/>
            <person name="Yoshikawa H."/>
            <person name="Matsutani M."/>
            <person name="Matsushita K."/>
        </authorList>
    </citation>
    <scope>NUCLEOTIDE SEQUENCE</scope>
    <source>
        <strain evidence="8">DSM 14337</strain>
    </source>
</reference>
<feature type="domain" description="EamA" evidence="7">
    <location>
        <begin position="23"/>
        <end position="156"/>
    </location>
</feature>
<comment type="similarity">
    <text evidence="2">Belongs to the EamA transporter family.</text>
</comment>
<evidence type="ECO:0000313" key="9">
    <source>
        <dbReference type="Proteomes" id="UP001065047"/>
    </source>
</evidence>
<dbReference type="Proteomes" id="UP001065047">
    <property type="component" value="Unassembled WGS sequence"/>
</dbReference>
<protein>
    <submittedName>
        <fullName evidence="8">Integral membrane protein DUF6</fullName>
    </submittedName>
</protein>
<keyword evidence="4 6" id="KW-1133">Transmembrane helix</keyword>
<feature type="transmembrane region" description="Helical" evidence="6">
    <location>
        <begin position="167"/>
        <end position="187"/>
    </location>
</feature>
<dbReference type="PANTHER" id="PTHR32322">
    <property type="entry name" value="INNER MEMBRANE TRANSPORTER"/>
    <property type="match status" value="1"/>
</dbReference>
<organism evidence="8 9">
    <name type="scientific">Acetobacter malorum DSM 14337</name>
    <dbReference type="NCBI Taxonomy" id="1307910"/>
    <lineage>
        <taxon>Bacteria</taxon>
        <taxon>Pseudomonadati</taxon>
        <taxon>Pseudomonadota</taxon>
        <taxon>Alphaproteobacteria</taxon>
        <taxon>Acetobacterales</taxon>
        <taxon>Acetobacteraceae</taxon>
        <taxon>Acetobacter</taxon>
    </lineage>
</organism>
<dbReference type="EMBL" id="BAPF01000038">
    <property type="protein sequence ID" value="GBQ84275.1"/>
    <property type="molecule type" value="Genomic_DNA"/>
</dbReference>
<comment type="subcellular location">
    <subcellularLocation>
        <location evidence="1">Membrane</location>
        <topology evidence="1">Multi-pass membrane protein</topology>
    </subcellularLocation>
</comment>
<accession>A0ABQ0PXW7</accession>
<feature type="transmembrane region" description="Helical" evidence="6">
    <location>
        <begin position="208"/>
        <end position="226"/>
    </location>
</feature>
<evidence type="ECO:0000256" key="5">
    <source>
        <dbReference type="ARBA" id="ARBA00023136"/>
    </source>
</evidence>
<keyword evidence="5 6" id="KW-0472">Membrane</keyword>
<evidence type="ECO:0000256" key="4">
    <source>
        <dbReference type="ARBA" id="ARBA00022989"/>
    </source>
</evidence>
<sequence>MSLSNKGSKIPAGGVKQMSQTGRGILYGAGAGALWGLVFLAPELVRSFSPLMLAAGRYLAYGLLAGVLLLPRWRRVSAQLSARDWKALFWLSLAGNTLYYTLLSQAVQTGGIALTSLVIGFLPVAVTVIGSRDQGAAPLKSLLFSLVLCAAGVVCIGWQALVEPHPSGNTGVGLLCAVGALVSWTAYAVGNSRCLTRLRCVSEHDWNLLTGVVTGAQAIVLVPFALWANAVPHSAGAWARFAGVSAGVALLASIFGNALWNRMSRLLPLTMTGQMILFETLFALLYGFLWEQRLPRPLELAAFGLVAASVMSCVSVHRKHGPQAKEPCQTV</sequence>
<feature type="domain" description="EamA" evidence="7">
    <location>
        <begin position="173"/>
        <end position="311"/>
    </location>
</feature>
<dbReference type="Pfam" id="PF00892">
    <property type="entry name" value="EamA"/>
    <property type="match status" value="2"/>
</dbReference>